<reference evidence="3 4" key="1">
    <citation type="submission" date="2023-05" db="EMBL/GenBank/DDBJ databases">
        <title>Streptantibioticus silvisoli sp. nov., acidotolerant actinomycetes 1 from pine litter.</title>
        <authorList>
            <person name="Swiecimska M."/>
            <person name="Golinska P."/>
            <person name="Sangal V."/>
            <person name="Wachnowicz B."/>
            <person name="Goodfellow M."/>
        </authorList>
    </citation>
    <scope>NUCLEOTIDE SEQUENCE [LARGE SCALE GENOMIC DNA]</scope>
    <source>
        <strain evidence="3 4">DSM 42109</strain>
    </source>
</reference>
<protein>
    <submittedName>
        <fullName evidence="3">NPP1 family protein</fullName>
    </submittedName>
</protein>
<evidence type="ECO:0000313" key="3">
    <source>
        <dbReference type="EMBL" id="MDJ1136059.1"/>
    </source>
</evidence>
<gene>
    <name evidence="3" type="ORF">NMN56_029740</name>
</gene>
<feature type="region of interest" description="Disordered" evidence="1">
    <location>
        <begin position="29"/>
        <end position="69"/>
    </location>
</feature>
<feature type="region of interest" description="Disordered" evidence="1">
    <location>
        <begin position="90"/>
        <end position="130"/>
    </location>
</feature>
<evidence type="ECO:0000313" key="4">
    <source>
        <dbReference type="Proteomes" id="UP001214441"/>
    </source>
</evidence>
<organism evidence="3 4">
    <name type="scientific">Streptomyces iconiensis</name>
    <dbReference type="NCBI Taxonomy" id="1384038"/>
    <lineage>
        <taxon>Bacteria</taxon>
        <taxon>Bacillati</taxon>
        <taxon>Actinomycetota</taxon>
        <taxon>Actinomycetes</taxon>
        <taxon>Kitasatosporales</taxon>
        <taxon>Streptomycetaceae</taxon>
        <taxon>Streptomyces</taxon>
    </lineage>
</organism>
<feature type="compositionally biased region" description="Low complexity" evidence="1">
    <location>
        <begin position="34"/>
        <end position="45"/>
    </location>
</feature>
<dbReference type="Proteomes" id="UP001214441">
    <property type="component" value="Unassembled WGS sequence"/>
</dbReference>
<dbReference type="PROSITE" id="PS51257">
    <property type="entry name" value="PROKAR_LIPOPROTEIN"/>
    <property type="match status" value="1"/>
</dbReference>
<dbReference type="RefSeq" id="WP_274042157.1">
    <property type="nucleotide sequence ID" value="NZ_JANCPR020000035.1"/>
</dbReference>
<keyword evidence="2" id="KW-0732">Signal</keyword>
<feature type="signal peptide" evidence="2">
    <location>
        <begin position="1"/>
        <end position="24"/>
    </location>
</feature>
<name>A0ABT7A4W0_9ACTN</name>
<evidence type="ECO:0000256" key="1">
    <source>
        <dbReference type="SAM" id="MobiDB-lite"/>
    </source>
</evidence>
<sequence>MLGIRNRVAVLVAATAASALLLTACGGDGGDSGGSDNSGKKPSSSAPKEQKADGAGKAGIGTLNEPLKEGPASLQDFAKASVPEWNFPRANSNDPCWPEDAFDSSGNPTDGAKTPNWPNSDGGCPKKGSPHPTYYTVKKCSPDKIRVSYTLYMATSGFQPSGEAGGHRHDFEHIDVSWKKNGDDWTRDQLLLSAHGEHRIKNWGDAESWNADRGSAGKGREFPRVFVGWGSHSMFNDQGGLKDVISQYTDNEYRHADYQSWADTNLVEVAPDGELYKKFKDNAKAWGSADGNPAAVADTMCTHDAKGNGTGR</sequence>
<feature type="chain" id="PRO_5045412032" evidence="2">
    <location>
        <begin position="25"/>
        <end position="312"/>
    </location>
</feature>
<comment type="caution">
    <text evidence="3">The sequence shown here is derived from an EMBL/GenBank/DDBJ whole genome shotgun (WGS) entry which is preliminary data.</text>
</comment>
<dbReference type="Pfam" id="PF05630">
    <property type="entry name" value="NPP1"/>
    <property type="match status" value="1"/>
</dbReference>
<evidence type="ECO:0000256" key="2">
    <source>
        <dbReference type="SAM" id="SignalP"/>
    </source>
</evidence>
<proteinExistence type="predicted"/>
<dbReference type="InterPro" id="IPR008701">
    <property type="entry name" value="NPP1"/>
</dbReference>
<keyword evidence="4" id="KW-1185">Reference proteome</keyword>
<dbReference type="EMBL" id="JANCPR020000035">
    <property type="protein sequence ID" value="MDJ1136059.1"/>
    <property type="molecule type" value="Genomic_DNA"/>
</dbReference>
<accession>A0ABT7A4W0</accession>